<evidence type="ECO:0000313" key="2">
    <source>
        <dbReference type="EMBL" id="KAK1675501.1"/>
    </source>
</evidence>
<dbReference type="EMBL" id="JAHMHR010000021">
    <property type="protein sequence ID" value="KAK1675501.1"/>
    <property type="molecule type" value="Genomic_DNA"/>
</dbReference>
<name>A0AAJ0ESW0_9PEZI</name>
<feature type="transmembrane region" description="Helical" evidence="1">
    <location>
        <begin position="206"/>
        <end position="224"/>
    </location>
</feature>
<organism evidence="2 3">
    <name type="scientific">Colletotrichum godetiae</name>
    <dbReference type="NCBI Taxonomy" id="1209918"/>
    <lineage>
        <taxon>Eukaryota</taxon>
        <taxon>Fungi</taxon>
        <taxon>Dikarya</taxon>
        <taxon>Ascomycota</taxon>
        <taxon>Pezizomycotina</taxon>
        <taxon>Sordariomycetes</taxon>
        <taxon>Hypocreomycetidae</taxon>
        <taxon>Glomerellales</taxon>
        <taxon>Glomerellaceae</taxon>
        <taxon>Colletotrichum</taxon>
        <taxon>Colletotrichum acutatum species complex</taxon>
    </lineage>
</organism>
<keyword evidence="1" id="KW-0472">Membrane</keyword>
<dbReference type="PANTHER" id="PTHR37048">
    <property type="entry name" value="QUESTIONABLE PROTEIN"/>
    <property type="match status" value="1"/>
</dbReference>
<comment type="caution">
    <text evidence="2">The sequence shown here is derived from an EMBL/GenBank/DDBJ whole genome shotgun (WGS) entry which is preliminary data.</text>
</comment>
<gene>
    <name evidence="2" type="ORF">BDP55DRAFT_156019</name>
</gene>
<proteinExistence type="predicted"/>
<keyword evidence="1" id="KW-0812">Transmembrane</keyword>
<evidence type="ECO:0000256" key="1">
    <source>
        <dbReference type="SAM" id="Phobius"/>
    </source>
</evidence>
<evidence type="ECO:0000313" key="3">
    <source>
        <dbReference type="Proteomes" id="UP001224890"/>
    </source>
</evidence>
<keyword evidence="3" id="KW-1185">Reference proteome</keyword>
<dbReference type="Proteomes" id="UP001224890">
    <property type="component" value="Unassembled WGS sequence"/>
</dbReference>
<dbReference type="AlphaFoldDB" id="A0AAJ0ESW0"/>
<accession>A0AAJ0ESW0</accession>
<protein>
    <submittedName>
        <fullName evidence="2">Uncharacterized protein</fullName>
    </submittedName>
</protein>
<dbReference type="RefSeq" id="XP_060429504.1">
    <property type="nucleotide sequence ID" value="XM_060565636.1"/>
</dbReference>
<reference evidence="2" key="1">
    <citation type="submission" date="2021-06" db="EMBL/GenBank/DDBJ databases">
        <title>Comparative genomics, transcriptomics and evolutionary studies reveal genomic signatures of adaptation to plant cell wall in hemibiotrophic fungi.</title>
        <authorList>
            <consortium name="DOE Joint Genome Institute"/>
            <person name="Baroncelli R."/>
            <person name="Diaz J.F."/>
            <person name="Benocci T."/>
            <person name="Peng M."/>
            <person name="Battaglia E."/>
            <person name="Haridas S."/>
            <person name="Andreopoulos W."/>
            <person name="Labutti K."/>
            <person name="Pangilinan J."/>
            <person name="Floch G.L."/>
            <person name="Makela M.R."/>
            <person name="Henrissat B."/>
            <person name="Grigoriev I.V."/>
            <person name="Crouch J.A."/>
            <person name="De Vries R.P."/>
            <person name="Sukno S.A."/>
            <person name="Thon M.R."/>
        </authorList>
    </citation>
    <scope>NUCLEOTIDE SEQUENCE</scope>
    <source>
        <strain evidence="2">CBS 193.32</strain>
    </source>
</reference>
<dbReference type="PANTHER" id="PTHR37048:SF2">
    <property type="entry name" value="QUESTIONABLE PROTEIN"/>
    <property type="match status" value="1"/>
</dbReference>
<sequence>MPPSNRKPGAQLPSPRRISNSLSGQIMWLPQRHRIPADIDPNVEEGAYNHPVIIMSRVPSSEGTVEIFMITSMGARGNAQAHTPDWNHWLKYVPIKPATHPTMPDTQLCFPNNCPPLAKNSYVNIRQCYFVHLEALRPYRQSGGDPVLGRASLRSLKEVSAFIDLYDPNTSKKLKEARRNDMVGSLPEVEGLVVGDKNAVQTVRHISLVGLLLLVLFAVAYLYLRVAENPP</sequence>
<dbReference type="GeneID" id="85450162"/>
<keyword evidence="1" id="KW-1133">Transmembrane helix</keyword>